<dbReference type="GO" id="GO:0071973">
    <property type="term" value="P:bacterial-type flagellum-dependent cell motility"/>
    <property type="evidence" value="ECO:0007669"/>
    <property type="project" value="InterPro"/>
</dbReference>
<dbReference type="GO" id="GO:0005886">
    <property type="term" value="C:plasma membrane"/>
    <property type="evidence" value="ECO:0007669"/>
    <property type="project" value="UniProtKB-SubCell"/>
</dbReference>
<keyword evidence="4" id="KW-1003">Cell membrane</keyword>
<evidence type="ECO:0000256" key="2">
    <source>
        <dbReference type="ARBA" id="ARBA00004162"/>
    </source>
</evidence>
<dbReference type="OrthoDB" id="7725598at2"/>
<evidence type="ECO:0000256" key="11">
    <source>
        <dbReference type="SAM" id="MobiDB-lite"/>
    </source>
</evidence>
<evidence type="ECO:0000313" key="12">
    <source>
        <dbReference type="EMBL" id="RVV96966.1"/>
    </source>
</evidence>
<keyword evidence="9 10" id="KW-0472">Membrane</keyword>
<dbReference type="InterPro" id="IPR005503">
    <property type="entry name" value="FliL"/>
</dbReference>
<keyword evidence="6" id="KW-0812">Transmembrane</keyword>
<keyword evidence="5 10" id="KW-0145">Chemotaxis</keyword>
<dbReference type="GO" id="GO:0006935">
    <property type="term" value="P:chemotaxis"/>
    <property type="evidence" value="ECO:0007669"/>
    <property type="project" value="UniProtKB-KW"/>
</dbReference>
<dbReference type="EMBL" id="RQXX01000007">
    <property type="protein sequence ID" value="RVV96966.1"/>
    <property type="molecule type" value="Genomic_DNA"/>
</dbReference>
<evidence type="ECO:0000256" key="10">
    <source>
        <dbReference type="RuleBase" id="RU364125"/>
    </source>
</evidence>
<sequence length="197" mass="19806">MTSGPTAAPAGGGGLRRAGMLALVVLLSLAALAGGLAAALGPQAALGLLGLGGGNPAAEAAAGQATDADAAPGDSHAAGHTDGHGAAAGPAPLTLMPFDEIIVNVTDVTATGRRTSRFLKLDAVLVYDETVDGAGHVAARQVYMRDAFQDYLRQLTVRDLQGSAGLYDLKSELLRRARAISGSEAPSEILISDLIIQ</sequence>
<evidence type="ECO:0000256" key="6">
    <source>
        <dbReference type="ARBA" id="ARBA00022692"/>
    </source>
</evidence>
<feature type="compositionally biased region" description="Low complexity" evidence="11">
    <location>
        <begin position="60"/>
        <end position="76"/>
    </location>
</feature>
<gene>
    <name evidence="12" type="ORF">EKE94_16165</name>
</gene>
<name>A0A438AE37_9RHOB</name>
<keyword evidence="8" id="KW-1133">Transmembrane helix</keyword>
<evidence type="ECO:0000256" key="8">
    <source>
        <dbReference type="ARBA" id="ARBA00022989"/>
    </source>
</evidence>
<accession>A0A438AE37</accession>
<proteinExistence type="inferred from homology"/>
<evidence type="ECO:0000313" key="13">
    <source>
        <dbReference type="Proteomes" id="UP000285908"/>
    </source>
</evidence>
<reference evidence="12 13" key="1">
    <citation type="submission" date="2018-11" db="EMBL/GenBank/DDBJ databases">
        <title>Mesobaculum littorinae gen. nov., sp. nov., isolated from Littorina scabra that represents a novel genus of the order Rhodobacteraceae.</title>
        <authorList>
            <person name="Li F."/>
        </authorList>
    </citation>
    <scope>NUCLEOTIDE SEQUENCE [LARGE SCALE GENOMIC DNA]</scope>
    <source>
        <strain evidence="12 13">M0103</strain>
    </source>
</reference>
<evidence type="ECO:0000256" key="1">
    <source>
        <dbReference type="ARBA" id="ARBA00002254"/>
    </source>
</evidence>
<keyword evidence="12" id="KW-0282">Flagellum</keyword>
<organism evidence="12 13">
    <name type="scientific">Mesobaculum littorinae</name>
    <dbReference type="NCBI Taxonomy" id="2486419"/>
    <lineage>
        <taxon>Bacteria</taxon>
        <taxon>Pseudomonadati</taxon>
        <taxon>Pseudomonadota</taxon>
        <taxon>Alphaproteobacteria</taxon>
        <taxon>Rhodobacterales</taxon>
        <taxon>Roseobacteraceae</taxon>
        <taxon>Mesobaculum</taxon>
    </lineage>
</organism>
<keyword evidence="13" id="KW-1185">Reference proteome</keyword>
<keyword evidence="10" id="KW-0997">Cell inner membrane</keyword>
<dbReference type="Proteomes" id="UP000285908">
    <property type="component" value="Unassembled WGS sequence"/>
</dbReference>
<protein>
    <recommendedName>
        <fullName evidence="10">Flagellar protein FliL</fullName>
    </recommendedName>
</protein>
<comment type="similarity">
    <text evidence="3 10">Belongs to the FliL family.</text>
</comment>
<evidence type="ECO:0000256" key="7">
    <source>
        <dbReference type="ARBA" id="ARBA00022779"/>
    </source>
</evidence>
<keyword evidence="12" id="KW-0969">Cilium</keyword>
<keyword evidence="12" id="KW-0966">Cell projection</keyword>
<comment type="function">
    <text evidence="1 10">Controls the rotational direction of flagella during chemotaxis.</text>
</comment>
<keyword evidence="7 10" id="KW-0283">Flagellar rotation</keyword>
<feature type="region of interest" description="Disordered" evidence="11">
    <location>
        <begin position="60"/>
        <end position="86"/>
    </location>
</feature>
<dbReference type="Pfam" id="PF03748">
    <property type="entry name" value="FliL"/>
    <property type="match status" value="1"/>
</dbReference>
<dbReference type="GO" id="GO:0009425">
    <property type="term" value="C:bacterial-type flagellum basal body"/>
    <property type="evidence" value="ECO:0007669"/>
    <property type="project" value="InterPro"/>
</dbReference>
<evidence type="ECO:0000256" key="5">
    <source>
        <dbReference type="ARBA" id="ARBA00022500"/>
    </source>
</evidence>
<evidence type="ECO:0000256" key="3">
    <source>
        <dbReference type="ARBA" id="ARBA00008281"/>
    </source>
</evidence>
<comment type="caution">
    <text evidence="12">The sequence shown here is derived from an EMBL/GenBank/DDBJ whole genome shotgun (WGS) entry which is preliminary data.</text>
</comment>
<dbReference type="AlphaFoldDB" id="A0A438AE37"/>
<comment type="subcellular location">
    <subcellularLocation>
        <location evidence="10">Cell inner membrane</location>
    </subcellularLocation>
    <subcellularLocation>
        <location evidence="2">Cell membrane</location>
        <topology evidence="2">Single-pass membrane protein</topology>
    </subcellularLocation>
</comment>
<evidence type="ECO:0000256" key="4">
    <source>
        <dbReference type="ARBA" id="ARBA00022475"/>
    </source>
</evidence>
<evidence type="ECO:0000256" key="9">
    <source>
        <dbReference type="ARBA" id="ARBA00023136"/>
    </source>
</evidence>